<dbReference type="Proteomes" id="UP000813637">
    <property type="component" value="Unassembled WGS sequence"/>
</dbReference>
<gene>
    <name evidence="1" type="ORF">G8S53_02740</name>
</gene>
<dbReference type="AlphaFoldDB" id="A0A9Q3V608"/>
<dbReference type="RefSeq" id="WP_153246331.1">
    <property type="nucleotide sequence ID" value="NZ_JAAMYB010000001.1"/>
</dbReference>
<evidence type="ECO:0000313" key="1">
    <source>
        <dbReference type="EMBL" id="MCD3194206.1"/>
    </source>
</evidence>
<organism evidence="1 2">
    <name type="scientific">Clostridium botulinum C</name>
    <dbReference type="NCBI Taxonomy" id="36828"/>
    <lineage>
        <taxon>Bacteria</taxon>
        <taxon>Bacillati</taxon>
        <taxon>Bacillota</taxon>
        <taxon>Clostridia</taxon>
        <taxon>Eubacteriales</taxon>
        <taxon>Clostridiaceae</taxon>
        <taxon>Clostridium</taxon>
    </lineage>
</organism>
<dbReference type="EMBL" id="JAAMYB010000001">
    <property type="protein sequence ID" value="MCD3194206.1"/>
    <property type="molecule type" value="Genomic_DNA"/>
</dbReference>
<reference evidence="1" key="2">
    <citation type="journal article" date="2021" name="Microorganisms">
        <title>Extensive Genome Exploration of Clostridium botulinum Group III Field Strains.</title>
        <authorList>
            <person name="Fillo S."/>
            <person name="Giordani F."/>
            <person name="Tonon E."/>
            <person name="Drigo I."/>
            <person name="Anselmo A."/>
            <person name="Fortunato A."/>
            <person name="Lista F."/>
            <person name="Bano L."/>
        </authorList>
    </citation>
    <scope>NUCLEOTIDE SEQUENCE</scope>
    <source>
        <strain evidence="1">IZSVe-TV_9877_3_12</strain>
    </source>
</reference>
<reference evidence="1" key="1">
    <citation type="submission" date="2020-02" db="EMBL/GenBank/DDBJ databases">
        <authorList>
            <person name="Fillo S."/>
            <person name="Giordani F."/>
            <person name="Tonon E."/>
            <person name="Drigo I."/>
            <person name="Anselmo A."/>
            <person name="Fortunato A."/>
            <person name="Bano L."/>
            <person name="Lista F."/>
        </authorList>
    </citation>
    <scope>NUCLEOTIDE SEQUENCE</scope>
    <source>
        <strain evidence="1">IZSVe-TV_9877_3_12</strain>
    </source>
</reference>
<accession>A0A9Q3V608</accession>
<proteinExistence type="predicted"/>
<evidence type="ECO:0000313" key="2">
    <source>
        <dbReference type="Proteomes" id="UP000813637"/>
    </source>
</evidence>
<sequence>MKNSCNILLAQELEKNFTYKEMEEMLKDIKYIEAIKEILKNSQDS</sequence>
<protein>
    <submittedName>
        <fullName evidence="1">Uncharacterized protein</fullName>
    </submittedName>
</protein>
<comment type="caution">
    <text evidence="1">The sequence shown here is derived from an EMBL/GenBank/DDBJ whole genome shotgun (WGS) entry which is preliminary data.</text>
</comment>
<name>A0A9Q3V608_CLOBO</name>